<reference evidence="2" key="2">
    <citation type="submission" date="2023-01" db="EMBL/GenBank/DDBJ databases">
        <authorList>
            <person name="Sun Q."/>
            <person name="Evtushenko L."/>
        </authorList>
    </citation>
    <scope>NUCLEOTIDE SEQUENCE</scope>
    <source>
        <strain evidence="2">VKM Ac-1940</strain>
    </source>
</reference>
<sequence length="111" mass="11430">MRSEEHIMIEPRTAEVGSAPASTRVAGAEPVAAELSSPAPSAPPSPVRGIVWELIDVDAYAVTCDADTVGFVDVVGSVYVALAGPDYHRAVEIAQATDLESAIAAIVVARS</sequence>
<name>A0A9W6M5E6_9MICO</name>
<keyword evidence="3" id="KW-1185">Reference proteome</keyword>
<feature type="region of interest" description="Disordered" evidence="1">
    <location>
        <begin position="1"/>
        <end position="23"/>
    </location>
</feature>
<dbReference type="Proteomes" id="UP001142291">
    <property type="component" value="Unassembled WGS sequence"/>
</dbReference>
<accession>A0A9W6M5E6</accession>
<organism evidence="2 3">
    <name type="scientific">Microbacterium dextranolyticum</name>
    <dbReference type="NCBI Taxonomy" id="36806"/>
    <lineage>
        <taxon>Bacteria</taxon>
        <taxon>Bacillati</taxon>
        <taxon>Actinomycetota</taxon>
        <taxon>Actinomycetes</taxon>
        <taxon>Micrococcales</taxon>
        <taxon>Microbacteriaceae</taxon>
        <taxon>Microbacterium</taxon>
    </lineage>
</organism>
<dbReference type="AlphaFoldDB" id="A0A9W6M5E6"/>
<evidence type="ECO:0000313" key="2">
    <source>
        <dbReference type="EMBL" id="GLJ95279.1"/>
    </source>
</evidence>
<evidence type="ECO:0000313" key="3">
    <source>
        <dbReference type="Proteomes" id="UP001142291"/>
    </source>
</evidence>
<dbReference type="EMBL" id="BSER01000008">
    <property type="protein sequence ID" value="GLJ95279.1"/>
    <property type="molecule type" value="Genomic_DNA"/>
</dbReference>
<gene>
    <name evidence="2" type="ORF">GCM10017591_13410</name>
</gene>
<feature type="compositionally biased region" description="Basic and acidic residues" evidence="1">
    <location>
        <begin position="1"/>
        <end position="13"/>
    </location>
</feature>
<comment type="caution">
    <text evidence="2">The sequence shown here is derived from an EMBL/GenBank/DDBJ whole genome shotgun (WGS) entry which is preliminary data.</text>
</comment>
<proteinExistence type="predicted"/>
<protein>
    <submittedName>
        <fullName evidence="2">Uncharacterized protein</fullName>
    </submittedName>
</protein>
<reference evidence="2" key="1">
    <citation type="journal article" date="2014" name="Int. J. Syst. Evol. Microbiol.">
        <title>Complete genome sequence of Corynebacterium casei LMG S-19264T (=DSM 44701T), isolated from a smear-ripened cheese.</title>
        <authorList>
            <consortium name="US DOE Joint Genome Institute (JGI-PGF)"/>
            <person name="Walter F."/>
            <person name="Albersmeier A."/>
            <person name="Kalinowski J."/>
            <person name="Ruckert C."/>
        </authorList>
    </citation>
    <scope>NUCLEOTIDE SEQUENCE</scope>
    <source>
        <strain evidence="2">VKM Ac-1940</strain>
    </source>
</reference>
<evidence type="ECO:0000256" key="1">
    <source>
        <dbReference type="SAM" id="MobiDB-lite"/>
    </source>
</evidence>